<evidence type="ECO:0000313" key="6">
    <source>
        <dbReference type="Proteomes" id="UP000521676"/>
    </source>
</evidence>
<dbReference type="EMBL" id="CP128400">
    <property type="protein sequence ID" value="WJW69321.1"/>
    <property type="molecule type" value="Genomic_DNA"/>
</dbReference>
<evidence type="ECO:0000256" key="3">
    <source>
        <dbReference type="PROSITE-ProRule" id="PRU00339"/>
    </source>
</evidence>
<dbReference type="Proteomes" id="UP000521676">
    <property type="component" value="Unassembled WGS sequence"/>
</dbReference>
<sequence length="241" mass="28148">MAFDLSNLAKYFATSSNTDRNTNWQANDTPQTGQYSRDFLLGYLLHYCRLTNRIKRQGTIPILEALLEIEPENGEIYYLLARQYELIEKIPEALECFEQAAALRPDKPTYMLAAVRAACYLGERSKALALVGTVISAYNLPEAYYERGLIYEADENWDWALRNYEWCTRLDPENPHYHCAEARMNRFLKRYTMAKRAASKALRIDPEFAEAHEELRQIPFFDQFIDMFRNEKLEKEAIQAG</sequence>
<gene>
    <name evidence="4" type="ORF">HXX08_16240</name>
    <name evidence="5" type="ORF">OZ401_002929</name>
</gene>
<evidence type="ECO:0000313" key="4">
    <source>
        <dbReference type="EMBL" id="NWJ47409.1"/>
    </source>
</evidence>
<accession>A0A8T7M5R8</accession>
<evidence type="ECO:0000256" key="1">
    <source>
        <dbReference type="ARBA" id="ARBA00022737"/>
    </source>
</evidence>
<name>A0A8T7M5R8_9CHLR</name>
<organism evidence="4 6">
    <name type="scientific">Candidatus Chlorohelix allophototropha</name>
    <dbReference type="NCBI Taxonomy" id="3003348"/>
    <lineage>
        <taxon>Bacteria</taxon>
        <taxon>Bacillati</taxon>
        <taxon>Chloroflexota</taxon>
        <taxon>Chloroflexia</taxon>
        <taxon>Candidatus Chloroheliales</taxon>
        <taxon>Candidatus Chloroheliaceae</taxon>
        <taxon>Candidatus Chlorohelix</taxon>
    </lineage>
</organism>
<dbReference type="EMBL" id="JACATZ010000003">
    <property type="protein sequence ID" value="NWJ47409.1"/>
    <property type="molecule type" value="Genomic_DNA"/>
</dbReference>
<dbReference type="RefSeq" id="WP_341471210.1">
    <property type="nucleotide sequence ID" value="NZ_CP128400.1"/>
</dbReference>
<dbReference type="AlphaFoldDB" id="A0A8T7M5R8"/>
<dbReference type="InterPro" id="IPR050498">
    <property type="entry name" value="Ycf3"/>
</dbReference>
<dbReference type="InterPro" id="IPR011990">
    <property type="entry name" value="TPR-like_helical_dom_sf"/>
</dbReference>
<dbReference type="Pfam" id="PF13181">
    <property type="entry name" value="TPR_8"/>
    <property type="match status" value="1"/>
</dbReference>
<evidence type="ECO:0000256" key="2">
    <source>
        <dbReference type="ARBA" id="ARBA00022803"/>
    </source>
</evidence>
<reference evidence="5" key="2">
    <citation type="journal article" date="2024" name="Nature">
        <title>Anoxygenic phototroph of the Chloroflexota uses a type I reaction centre.</title>
        <authorList>
            <person name="Tsuji J.M."/>
            <person name="Shaw N.A."/>
            <person name="Nagashima S."/>
            <person name="Venkiteswaran J.J."/>
            <person name="Schiff S.L."/>
            <person name="Watanabe T."/>
            <person name="Fukui M."/>
            <person name="Hanada S."/>
            <person name="Tank M."/>
            <person name="Neufeld J.D."/>
        </authorList>
    </citation>
    <scope>NUCLEOTIDE SEQUENCE</scope>
    <source>
        <strain evidence="5">L227-S17</strain>
    </source>
</reference>
<keyword evidence="1" id="KW-0677">Repeat</keyword>
<dbReference type="SMART" id="SM00028">
    <property type="entry name" value="TPR"/>
    <property type="match status" value="3"/>
</dbReference>
<dbReference type="PANTHER" id="PTHR44858:SF1">
    <property type="entry name" value="UDP-N-ACETYLGLUCOSAMINE--PEPTIDE N-ACETYLGLUCOSAMINYLTRANSFERASE SPINDLY-RELATED"/>
    <property type="match status" value="1"/>
</dbReference>
<proteinExistence type="predicted"/>
<protein>
    <recommendedName>
        <fullName evidence="8">Tetratricopeptide repeat protein</fullName>
    </recommendedName>
</protein>
<evidence type="ECO:0000313" key="7">
    <source>
        <dbReference type="Proteomes" id="UP001431572"/>
    </source>
</evidence>
<dbReference type="PROSITE" id="PS50005">
    <property type="entry name" value="TPR"/>
    <property type="match status" value="2"/>
</dbReference>
<keyword evidence="7" id="KW-1185">Reference proteome</keyword>
<feature type="repeat" description="TPR" evidence="3">
    <location>
        <begin position="141"/>
        <end position="174"/>
    </location>
</feature>
<dbReference type="Proteomes" id="UP001431572">
    <property type="component" value="Chromosome 2"/>
</dbReference>
<dbReference type="SUPFAM" id="SSF48452">
    <property type="entry name" value="TPR-like"/>
    <property type="match status" value="1"/>
</dbReference>
<evidence type="ECO:0000313" key="5">
    <source>
        <dbReference type="EMBL" id="WJW69321.1"/>
    </source>
</evidence>
<evidence type="ECO:0008006" key="8">
    <source>
        <dbReference type="Google" id="ProtNLM"/>
    </source>
</evidence>
<reference evidence="4 6" key="1">
    <citation type="submission" date="2020-06" db="EMBL/GenBank/DDBJ databases">
        <title>Anoxygenic phototrophic Chloroflexota member uses a Type I reaction center.</title>
        <authorList>
            <person name="Tsuji J.M."/>
            <person name="Shaw N.A."/>
            <person name="Nagashima S."/>
            <person name="Venkiteswaran J."/>
            <person name="Schiff S.L."/>
            <person name="Hanada S."/>
            <person name="Tank M."/>
            <person name="Neufeld J.D."/>
        </authorList>
    </citation>
    <scope>NUCLEOTIDE SEQUENCE [LARGE SCALE GENOMIC DNA]</scope>
    <source>
        <strain evidence="4">L227-S17</strain>
    </source>
</reference>
<keyword evidence="2 3" id="KW-0802">TPR repeat</keyword>
<dbReference type="PANTHER" id="PTHR44858">
    <property type="entry name" value="TETRATRICOPEPTIDE REPEAT PROTEIN 6"/>
    <property type="match status" value="1"/>
</dbReference>
<dbReference type="Gene3D" id="1.25.40.10">
    <property type="entry name" value="Tetratricopeptide repeat domain"/>
    <property type="match status" value="2"/>
</dbReference>
<feature type="repeat" description="TPR" evidence="3">
    <location>
        <begin position="74"/>
        <end position="107"/>
    </location>
</feature>
<dbReference type="InterPro" id="IPR019734">
    <property type="entry name" value="TPR_rpt"/>
</dbReference>